<dbReference type="Proteomes" id="UP000290900">
    <property type="component" value="Unassembled WGS sequence"/>
</dbReference>
<dbReference type="InterPro" id="IPR025304">
    <property type="entry name" value="ALIX_V_dom"/>
</dbReference>
<feature type="domain" description="BRO1" evidence="3">
    <location>
        <begin position="1"/>
        <end position="215"/>
    </location>
</feature>
<dbReference type="AlphaFoldDB" id="A0A448YHP0"/>
<dbReference type="PROSITE" id="PS51180">
    <property type="entry name" value="BRO1"/>
    <property type="match status" value="1"/>
</dbReference>
<dbReference type="Gene3D" id="1.20.140.50">
    <property type="entry name" value="alix/aip1 like domains"/>
    <property type="match status" value="1"/>
</dbReference>
<dbReference type="InterPro" id="IPR038499">
    <property type="entry name" value="BRO1_sf"/>
</dbReference>
<evidence type="ECO:0000256" key="2">
    <source>
        <dbReference type="SAM" id="Coils"/>
    </source>
</evidence>
<keyword evidence="2" id="KW-0175">Coiled coil</keyword>
<evidence type="ECO:0000313" key="5">
    <source>
        <dbReference type="Proteomes" id="UP000290900"/>
    </source>
</evidence>
<dbReference type="OrthoDB" id="64867at2759"/>
<protein>
    <submittedName>
        <fullName evidence="4">DEKNAAC101260</fullName>
    </submittedName>
</protein>
<dbReference type="PANTHER" id="PTHR23030:SF39">
    <property type="entry name" value="PROGRAMMED CELL DEATH 6-INTERACTING PROTEIN"/>
    <property type="match status" value="1"/>
</dbReference>
<accession>A0A448YHP0</accession>
<dbReference type="InParanoid" id="A0A448YHP0"/>
<reference evidence="4 5" key="1">
    <citation type="submission" date="2018-12" db="EMBL/GenBank/DDBJ databases">
        <authorList>
            <person name="Tiukova I."/>
            <person name="Dainat J."/>
        </authorList>
    </citation>
    <scope>NUCLEOTIDE SEQUENCE [LARGE SCALE GENOMIC DNA]</scope>
</reference>
<dbReference type="PANTHER" id="PTHR23030">
    <property type="entry name" value="PCD6 INTERACTING PROTEIN-RELATED"/>
    <property type="match status" value="1"/>
</dbReference>
<dbReference type="Pfam" id="PF13949">
    <property type="entry name" value="ALIX_LYPXL_bnd"/>
    <property type="match status" value="1"/>
</dbReference>
<dbReference type="SMART" id="SM01041">
    <property type="entry name" value="BRO1"/>
    <property type="match status" value="1"/>
</dbReference>
<dbReference type="STRING" id="13370.A0A448YHP0"/>
<dbReference type="EMBL" id="CAACVR010000004">
    <property type="protein sequence ID" value="VEU20462.1"/>
    <property type="molecule type" value="Genomic_DNA"/>
</dbReference>
<feature type="coiled-coil region" evidence="2">
    <location>
        <begin position="370"/>
        <end position="397"/>
    </location>
</feature>
<evidence type="ECO:0000256" key="1">
    <source>
        <dbReference type="ARBA" id="ARBA00038154"/>
    </source>
</evidence>
<evidence type="ECO:0000313" key="4">
    <source>
        <dbReference type="EMBL" id="VEU20462.1"/>
    </source>
</evidence>
<sequence>MLASAQEVYWLKAVTDNLKDTVVSKLSLQAAEFYTNAGKLMEIPTASLFPKEWINFCRIKALHFRAASYYRLAMHSGHQEKHGEEISLLRFSAGLVEEGLRIETNNVQVLEDIKNLSKVVHEELRRAERENDLIYLEPIPSVPIPSKANLVKPMILSELLDPLKTLRETNDYGEPFFDKLLPYSVIQLASSFKERCIEYKNSHISHPIDELNKTATHFTEDLNLDYKLDSVLRPQTVPTAIYQHAMSLKEMGGLTRLENMLSDLRGLKLNCREELDSNWGLLKRASEDDASLRALYGAKRWTLRPVGDETADIKRSLGQLEEYLGASSKGDGTIHSQVEQLAPFVEVYESDEALESFIPKSEILELNPELKDLIRRMKELVIELESLRADREKFVQNVQAKLDRTDMLAKVIERYRGLKEVSVEEAEYESVLQTAILEFNTDLSFVEKSRKAQDQIMIELRKMDVEFLGKKRDLRVSREREEALEVLSKTYHGYCEVVGNIKQGTEFYNDFLGNLGSISKELSIYLEERRRISVQLQGRLDEMDK</sequence>
<proteinExistence type="inferred from homology"/>
<comment type="similarity">
    <text evidence="1">Belongs to the palA/RIM20 family.</text>
</comment>
<keyword evidence="5" id="KW-1185">Reference proteome</keyword>
<dbReference type="FunCoup" id="A0A448YHP0">
    <property type="interactions" value="1194"/>
</dbReference>
<gene>
    <name evidence="4" type="ORF">BRENAR_LOCUS1197</name>
</gene>
<organism evidence="4 5">
    <name type="scientific">Brettanomyces naardenensis</name>
    <name type="common">Yeast</name>
    <dbReference type="NCBI Taxonomy" id="13370"/>
    <lineage>
        <taxon>Eukaryota</taxon>
        <taxon>Fungi</taxon>
        <taxon>Dikarya</taxon>
        <taxon>Ascomycota</taxon>
        <taxon>Saccharomycotina</taxon>
        <taxon>Pichiomycetes</taxon>
        <taxon>Pichiales</taxon>
        <taxon>Pichiaceae</taxon>
        <taxon>Brettanomyces</taxon>
    </lineage>
</organism>
<dbReference type="GO" id="GO:0005768">
    <property type="term" value="C:endosome"/>
    <property type="evidence" value="ECO:0007669"/>
    <property type="project" value="TreeGrafter"/>
</dbReference>
<evidence type="ECO:0000259" key="3">
    <source>
        <dbReference type="PROSITE" id="PS51180"/>
    </source>
</evidence>
<dbReference type="Pfam" id="PF03097">
    <property type="entry name" value="BRO1"/>
    <property type="match status" value="1"/>
</dbReference>
<dbReference type="Gene3D" id="1.25.40.280">
    <property type="entry name" value="alix/aip1 like domains"/>
    <property type="match status" value="1"/>
</dbReference>
<dbReference type="Gene3D" id="1.20.120.560">
    <property type="entry name" value="alix/aip1 in complex with the ypdl late domain"/>
    <property type="match status" value="1"/>
</dbReference>
<dbReference type="InterPro" id="IPR004328">
    <property type="entry name" value="BRO1_dom"/>
</dbReference>
<name>A0A448YHP0_BRENA</name>